<sequence length="157" mass="17894">KKAKRDAESRIEETPAQREARLAANAERPATSRAEETPAQCEVRLAANAERAAASRAEETHAQREARLTNDNERHLNRRLSQTPEDSEHFLRHRMQERTNSMRMTWDPFRGISFRYNPDIPYHSHGLLQLGNLNKLCKDCGILKWKGENAGLCCASG</sequence>
<dbReference type="Pfam" id="PF21107">
    <property type="entry name" value="STPRs"/>
    <property type="match status" value="1"/>
</dbReference>
<feature type="non-terminal residue" evidence="3">
    <location>
        <position position="1"/>
    </location>
</feature>
<evidence type="ECO:0000256" key="1">
    <source>
        <dbReference type="SAM" id="MobiDB-lite"/>
    </source>
</evidence>
<feature type="compositionally biased region" description="Basic and acidic residues" evidence="1">
    <location>
        <begin position="56"/>
        <end position="75"/>
    </location>
</feature>
<feature type="non-terminal residue" evidence="3">
    <location>
        <position position="157"/>
    </location>
</feature>
<dbReference type="EMBL" id="GEBQ01028555">
    <property type="protein sequence ID" value="JAT11422.1"/>
    <property type="molecule type" value="Transcribed_RNA"/>
</dbReference>
<feature type="compositionally biased region" description="Basic and acidic residues" evidence="1">
    <location>
        <begin position="1"/>
        <end position="21"/>
    </location>
</feature>
<evidence type="ECO:0000259" key="2">
    <source>
        <dbReference type="Pfam" id="PF21107"/>
    </source>
</evidence>
<dbReference type="InterPro" id="IPR048998">
    <property type="entry name" value="STPR"/>
</dbReference>
<proteinExistence type="predicted"/>
<protein>
    <recommendedName>
        <fullName evidence="2">STPR domain-containing protein</fullName>
    </recommendedName>
</protein>
<dbReference type="AlphaFoldDB" id="A0A1B6KIZ0"/>
<reference evidence="3" key="1">
    <citation type="submission" date="2015-11" db="EMBL/GenBank/DDBJ databases">
        <title>De novo transcriptome assembly of four potential Pierce s Disease insect vectors from Arizona vineyards.</title>
        <authorList>
            <person name="Tassone E.E."/>
        </authorList>
    </citation>
    <scope>NUCLEOTIDE SEQUENCE</scope>
</reference>
<feature type="compositionally biased region" description="Low complexity" evidence="1">
    <location>
        <begin position="44"/>
        <end position="55"/>
    </location>
</feature>
<name>A0A1B6KIZ0_9HEMI</name>
<feature type="region of interest" description="Disordered" evidence="1">
    <location>
        <begin position="1"/>
        <end position="88"/>
    </location>
</feature>
<organism evidence="3">
    <name type="scientific">Graphocephala atropunctata</name>
    <dbReference type="NCBI Taxonomy" id="36148"/>
    <lineage>
        <taxon>Eukaryota</taxon>
        <taxon>Metazoa</taxon>
        <taxon>Ecdysozoa</taxon>
        <taxon>Arthropoda</taxon>
        <taxon>Hexapoda</taxon>
        <taxon>Insecta</taxon>
        <taxon>Pterygota</taxon>
        <taxon>Neoptera</taxon>
        <taxon>Paraneoptera</taxon>
        <taxon>Hemiptera</taxon>
        <taxon>Auchenorrhyncha</taxon>
        <taxon>Membracoidea</taxon>
        <taxon>Cicadellidae</taxon>
        <taxon>Cicadellinae</taxon>
        <taxon>Cicadellini</taxon>
        <taxon>Graphocephala</taxon>
    </lineage>
</organism>
<feature type="domain" description="STPR" evidence="2">
    <location>
        <begin position="17"/>
        <end position="87"/>
    </location>
</feature>
<accession>A0A1B6KIZ0</accession>
<gene>
    <name evidence="3" type="ORF">g.6650</name>
</gene>
<evidence type="ECO:0000313" key="3">
    <source>
        <dbReference type="EMBL" id="JAT11422.1"/>
    </source>
</evidence>